<evidence type="ECO:0000313" key="4">
    <source>
        <dbReference type="EMBL" id="KAB2816012.1"/>
    </source>
</evidence>
<dbReference type="Pfam" id="PF02518">
    <property type="entry name" value="HATPase_c"/>
    <property type="match status" value="1"/>
</dbReference>
<dbReference type="PRINTS" id="PR00344">
    <property type="entry name" value="BCTRLSENSOR"/>
</dbReference>
<dbReference type="InterPro" id="IPR036890">
    <property type="entry name" value="HATPase_C_sf"/>
</dbReference>
<keyword evidence="4" id="KW-0547">Nucleotide-binding</keyword>
<comment type="caution">
    <text evidence="4">The sequence shown here is derived from an EMBL/GenBank/DDBJ whole genome shotgun (WGS) entry which is preliminary data.</text>
</comment>
<reference evidence="4 5" key="1">
    <citation type="submission" date="2019-10" db="EMBL/GenBank/DDBJ databases">
        <title>Genome sequence of Phaeocystidibacter marisrubri JCM30614 (type strain).</title>
        <authorList>
            <person name="Bowman J.P."/>
        </authorList>
    </citation>
    <scope>NUCLEOTIDE SEQUENCE [LARGE SCALE GENOMIC DNA]</scope>
    <source>
        <strain evidence="4 5">JCM 30614</strain>
    </source>
</reference>
<name>A0A6L3ZF27_9FLAO</name>
<dbReference type="SMART" id="SM00387">
    <property type="entry name" value="HATPase_c"/>
    <property type="match status" value="1"/>
</dbReference>
<evidence type="ECO:0000259" key="3">
    <source>
        <dbReference type="PROSITE" id="PS50109"/>
    </source>
</evidence>
<dbReference type="RefSeq" id="WP_151693441.1">
    <property type="nucleotide sequence ID" value="NZ_BMGX01000001.1"/>
</dbReference>
<proteinExistence type="predicted"/>
<protein>
    <recommendedName>
        <fullName evidence="2">histidine kinase</fullName>
        <ecNumber evidence="2">2.7.13.3</ecNumber>
    </recommendedName>
</protein>
<dbReference type="EMBL" id="WBVQ01000002">
    <property type="protein sequence ID" value="KAB2816012.1"/>
    <property type="molecule type" value="Genomic_DNA"/>
</dbReference>
<dbReference type="InterPro" id="IPR004358">
    <property type="entry name" value="Sig_transdc_His_kin-like_C"/>
</dbReference>
<feature type="domain" description="Histidine kinase" evidence="3">
    <location>
        <begin position="746"/>
        <end position="860"/>
    </location>
</feature>
<organism evidence="4 5">
    <name type="scientific">Phaeocystidibacter marisrubri</name>
    <dbReference type="NCBI Taxonomy" id="1577780"/>
    <lineage>
        <taxon>Bacteria</taxon>
        <taxon>Pseudomonadati</taxon>
        <taxon>Bacteroidota</taxon>
        <taxon>Flavobacteriia</taxon>
        <taxon>Flavobacteriales</taxon>
        <taxon>Phaeocystidibacteraceae</taxon>
        <taxon>Phaeocystidibacter</taxon>
    </lineage>
</organism>
<dbReference type="Gene3D" id="3.30.565.10">
    <property type="entry name" value="Histidine kinase-like ATPase, C-terminal domain"/>
    <property type="match status" value="2"/>
</dbReference>
<dbReference type="Proteomes" id="UP000484164">
    <property type="component" value="Unassembled WGS sequence"/>
</dbReference>
<dbReference type="OrthoDB" id="9816482at2"/>
<comment type="catalytic activity">
    <reaction evidence="1">
        <text>ATP + protein L-histidine = ADP + protein N-phospho-L-histidine.</text>
        <dbReference type="EC" id="2.7.13.3"/>
    </reaction>
</comment>
<evidence type="ECO:0000256" key="2">
    <source>
        <dbReference type="ARBA" id="ARBA00012438"/>
    </source>
</evidence>
<keyword evidence="5" id="KW-1185">Reference proteome</keyword>
<dbReference type="SUPFAM" id="SSF55874">
    <property type="entry name" value="ATPase domain of HSP90 chaperone/DNA topoisomerase II/histidine kinase"/>
    <property type="match status" value="2"/>
</dbReference>
<dbReference type="Pfam" id="PF13589">
    <property type="entry name" value="HATPase_c_3"/>
    <property type="match status" value="1"/>
</dbReference>
<evidence type="ECO:0000313" key="5">
    <source>
        <dbReference type="Proteomes" id="UP000484164"/>
    </source>
</evidence>
<evidence type="ECO:0000256" key="1">
    <source>
        <dbReference type="ARBA" id="ARBA00000085"/>
    </source>
</evidence>
<dbReference type="PANTHER" id="PTHR43065">
    <property type="entry name" value="SENSOR HISTIDINE KINASE"/>
    <property type="match status" value="1"/>
</dbReference>
<sequence length="864" mass="100273">MKFDYNPRILEQLGTELITSDEVAFTELLKNSYDARAKNVNVHFLDSIKKIASSRLLVPVNGNLLSELEKTVGENRLIIIEDDGTGMTKKTLQNGFFTVGSDLKKTIKVAEAQISREDKITLGDKGLGRLASQRLGPLLIVETASKDERKINYVELEWANFFNDLDMDAPEKEFDKVSSQSYTRLWFVENQGFDRFIEDKRPIQLNLELYPNREEEETKIALQEGLQSSVSFLYSPFEKMEEPFNVNFFLNGEPVKSSFHNKSIQIAQTIHRFQLQEKDGKNTLSVELDLKPWYVELLHLRLLGKSLFQRGRKSSSFYAGLLEKHKDRISRNLRKEYSLNEFMQKEMDGKKSFFQGSVEKIMPMNGEVYSFHREAFRLNLSVEGAKRQGIIKKDENIKSIRDFLNYHNGIKLYRDKFRIANLGDKDSDWLNLQQARTRGQQFFRFELGNVIGYVKINDFYQQYIKEISSRQELKQNQYSSALKWFLQRVFNHDFYNLSTTAYYLIRDILYEEELVPKNSPKELKEQVDESEKLLKQTLADLEKFKSGFETISGNIALDSPEKIKTVQEVISELNPSNAGLSTSLSSSISTLKAAKDTLVIIEERQKESYNNYKLMANGLITEVMTHELHSILLNTKSGTDYSSNVEALKSYLLEMKEVGIYKDNLKPVSERLDFLHTRIEELDLFYNFLEKTFIKQGTANEFVHENILEFTSDFHTRFSKRLKKLKTKLEFKGPNDYIWFVPKGSLTHVFYNLIDNSLYWIGQRQQKSAYDETFKRADQDTITIEKTDEFTLHYYDSGTGISSEMQDVLFHPFQSGKKEGRGMGMYIVKKLLESFGGSISLLPEENEYGNKYIFSITIGDKLNE</sequence>
<dbReference type="AlphaFoldDB" id="A0A6L3ZF27"/>
<dbReference type="PROSITE" id="PS50109">
    <property type="entry name" value="HIS_KIN"/>
    <property type="match status" value="1"/>
</dbReference>
<keyword evidence="4" id="KW-0067">ATP-binding</keyword>
<gene>
    <name evidence="4" type="ORF">F8C82_09975</name>
</gene>
<dbReference type="InterPro" id="IPR005467">
    <property type="entry name" value="His_kinase_dom"/>
</dbReference>
<dbReference type="InterPro" id="IPR003594">
    <property type="entry name" value="HATPase_dom"/>
</dbReference>
<dbReference type="EC" id="2.7.13.3" evidence="2"/>
<accession>A0A6L3ZF27</accession>
<dbReference type="GO" id="GO:0004673">
    <property type="term" value="F:protein histidine kinase activity"/>
    <property type="evidence" value="ECO:0007669"/>
    <property type="project" value="UniProtKB-EC"/>
</dbReference>
<dbReference type="GO" id="GO:0005524">
    <property type="term" value="F:ATP binding"/>
    <property type="evidence" value="ECO:0007669"/>
    <property type="project" value="UniProtKB-KW"/>
</dbReference>